<name>A0A7L9U1H4_9BURK</name>
<comment type="similarity">
    <text evidence="2">Belongs to the asparagine synthetase family.</text>
</comment>
<keyword evidence="5" id="KW-0067">ATP-binding</keyword>
<keyword evidence="4" id="KW-0547">Nucleotide-binding</keyword>
<evidence type="ECO:0000256" key="1">
    <source>
        <dbReference type="ARBA" id="ARBA00005187"/>
    </source>
</evidence>
<dbReference type="InterPro" id="IPR017932">
    <property type="entry name" value="GATase_2_dom"/>
</dbReference>
<dbReference type="PIRSF" id="PIRSF001589">
    <property type="entry name" value="Asn_synthetase_glu-h"/>
    <property type="match status" value="1"/>
</dbReference>
<evidence type="ECO:0000256" key="3">
    <source>
        <dbReference type="ARBA" id="ARBA00012737"/>
    </source>
</evidence>
<dbReference type="PANTHER" id="PTHR43284:SF1">
    <property type="entry name" value="ASPARAGINE SYNTHETASE"/>
    <property type="match status" value="1"/>
</dbReference>
<comment type="pathway">
    <text evidence="1">Amino-acid biosynthesis; L-asparagine biosynthesis; L-asparagine from L-aspartate (L-Gln route): step 1/1.</text>
</comment>
<evidence type="ECO:0000256" key="6">
    <source>
        <dbReference type="ARBA" id="ARBA00048741"/>
    </source>
</evidence>
<sequence length="605" mass="65149">MSGLCGWVSLEPPGLPIEDMAAPFTSHLASSRPLRSAGHSLGAVALAARHDEASLYHQDGLLIVHWGERVEVLAQLWRTHGARACAALSGHFAFALLDERRGEALVAVDRCATRPLFYQMAGRSLLFASSGEALARHPGAGRTVDPQALFDYLYLHAVHGPRTMFAGQRRLAPGECLHLHGGRVERIRYWRMRYTEHAVEPAPQTELLDALTCALDCASDAGAALMLGGGCAGTLLATLLQRGAGQPVHSYAVGFGVGGERQLAGARMAARRIGSRHRERLLAPDDVADAVAALARQGDAPCGEPGAVAMLYAAQMAREDGHGRLHGGFGAAQLFGCGRHAALARTSRYERLPGALRQLAIEPLLFGLGAQLPGAFERVRARIEQALQPPLVRLRRRNALLALGAANVFEPAFLELVDPDAPAARQEETWWLAQARSAANRAVDLELQGELPCRILPAFSAACAAAGMQPVLPYLDDAVVAMAARLAPHHKSGKGARRLFVRALGEIGAGLPAAQRAPVLPFGRWLQGDARLRALAYDSLSGLARRRILHREFVDLLLARRLPEDPATHGETVWRLMMLEQWLARGRRDGFGLETDRSAAALVQA</sequence>
<organism evidence="9 10">
    <name type="scientific">Massilia litorea</name>
    <dbReference type="NCBI Taxonomy" id="2769491"/>
    <lineage>
        <taxon>Bacteria</taxon>
        <taxon>Pseudomonadati</taxon>
        <taxon>Pseudomonadota</taxon>
        <taxon>Betaproteobacteria</taxon>
        <taxon>Burkholderiales</taxon>
        <taxon>Oxalobacteraceae</taxon>
        <taxon>Telluria group</taxon>
        <taxon>Massilia</taxon>
    </lineage>
</organism>
<evidence type="ECO:0000256" key="2">
    <source>
        <dbReference type="ARBA" id="ARBA00005752"/>
    </source>
</evidence>
<dbReference type="InterPro" id="IPR029055">
    <property type="entry name" value="Ntn_hydrolases_N"/>
</dbReference>
<dbReference type="AlphaFoldDB" id="A0A7L9U1H4"/>
<dbReference type="SUPFAM" id="SSF52402">
    <property type="entry name" value="Adenine nucleotide alpha hydrolases-like"/>
    <property type="match status" value="1"/>
</dbReference>
<dbReference type="GO" id="GO:0005829">
    <property type="term" value="C:cytosol"/>
    <property type="evidence" value="ECO:0007669"/>
    <property type="project" value="TreeGrafter"/>
</dbReference>
<protein>
    <recommendedName>
        <fullName evidence="3">asparagine synthase (glutamine-hydrolyzing)</fullName>
        <ecNumber evidence="3">6.3.5.4</ecNumber>
    </recommendedName>
</protein>
<dbReference type="EC" id="6.3.5.4" evidence="3"/>
<gene>
    <name evidence="9" type="ORF">LPB04_17825</name>
</gene>
<dbReference type="Pfam" id="PF00733">
    <property type="entry name" value="Asn_synthase"/>
    <property type="match status" value="1"/>
</dbReference>
<dbReference type="Gene3D" id="3.40.50.620">
    <property type="entry name" value="HUPs"/>
    <property type="match status" value="1"/>
</dbReference>
<keyword evidence="10" id="KW-1185">Reference proteome</keyword>
<dbReference type="InterPro" id="IPR001962">
    <property type="entry name" value="Asn_synthase"/>
</dbReference>
<accession>A0A7L9U1H4</accession>
<dbReference type="PANTHER" id="PTHR43284">
    <property type="entry name" value="ASPARAGINE SYNTHETASE (GLUTAMINE-HYDROLYZING)"/>
    <property type="match status" value="1"/>
</dbReference>
<dbReference type="Pfam" id="PF13537">
    <property type="entry name" value="GATase_7"/>
    <property type="match status" value="1"/>
</dbReference>
<dbReference type="Proteomes" id="UP000593875">
    <property type="component" value="Chromosome"/>
</dbReference>
<dbReference type="InterPro" id="IPR051786">
    <property type="entry name" value="ASN_synthetase/amidase"/>
</dbReference>
<dbReference type="RefSeq" id="WP_193685841.1">
    <property type="nucleotide sequence ID" value="NZ_CP062941.1"/>
</dbReference>
<dbReference type="InterPro" id="IPR014729">
    <property type="entry name" value="Rossmann-like_a/b/a_fold"/>
</dbReference>
<proteinExistence type="inferred from homology"/>
<feature type="domain" description="Asparagine synthetase" evidence="7">
    <location>
        <begin position="215"/>
        <end position="583"/>
    </location>
</feature>
<dbReference type="GO" id="GO:0006529">
    <property type="term" value="P:asparagine biosynthetic process"/>
    <property type="evidence" value="ECO:0007669"/>
    <property type="project" value="InterPro"/>
</dbReference>
<evidence type="ECO:0000256" key="5">
    <source>
        <dbReference type="ARBA" id="ARBA00022840"/>
    </source>
</evidence>
<evidence type="ECO:0000256" key="4">
    <source>
        <dbReference type="ARBA" id="ARBA00022741"/>
    </source>
</evidence>
<dbReference type="EMBL" id="CP062941">
    <property type="protein sequence ID" value="QOL48798.1"/>
    <property type="molecule type" value="Genomic_DNA"/>
</dbReference>
<dbReference type="InterPro" id="IPR006426">
    <property type="entry name" value="Asn_synth_AEB"/>
</dbReference>
<dbReference type="SUPFAM" id="SSF56235">
    <property type="entry name" value="N-terminal nucleophile aminohydrolases (Ntn hydrolases)"/>
    <property type="match status" value="1"/>
</dbReference>
<reference evidence="9 10" key="1">
    <citation type="submission" date="2020-10" db="EMBL/GenBank/DDBJ databases">
        <title>Genome sequencing of Massilia sp. LPB0304.</title>
        <authorList>
            <person name="Kim J."/>
        </authorList>
    </citation>
    <scope>NUCLEOTIDE SEQUENCE [LARGE SCALE GENOMIC DNA]</scope>
    <source>
        <strain evidence="9 10">LPB0304</strain>
    </source>
</reference>
<dbReference type="GO" id="GO:0005524">
    <property type="term" value="F:ATP binding"/>
    <property type="evidence" value="ECO:0007669"/>
    <property type="project" value="UniProtKB-KW"/>
</dbReference>
<comment type="catalytic activity">
    <reaction evidence="6">
        <text>L-aspartate + L-glutamine + ATP + H2O = L-asparagine + L-glutamate + AMP + diphosphate + H(+)</text>
        <dbReference type="Rhea" id="RHEA:12228"/>
        <dbReference type="ChEBI" id="CHEBI:15377"/>
        <dbReference type="ChEBI" id="CHEBI:15378"/>
        <dbReference type="ChEBI" id="CHEBI:29985"/>
        <dbReference type="ChEBI" id="CHEBI:29991"/>
        <dbReference type="ChEBI" id="CHEBI:30616"/>
        <dbReference type="ChEBI" id="CHEBI:33019"/>
        <dbReference type="ChEBI" id="CHEBI:58048"/>
        <dbReference type="ChEBI" id="CHEBI:58359"/>
        <dbReference type="ChEBI" id="CHEBI:456215"/>
        <dbReference type="EC" id="6.3.5.4"/>
    </reaction>
</comment>
<dbReference type="Gene3D" id="3.60.20.10">
    <property type="entry name" value="Glutamine Phosphoribosylpyrophosphate, subunit 1, domain 1"/>
    <property type="match status" value="1"/>
</dbReference>
<evidence type="ECO:0000259" key="7">
    <source>
        <dbReference type="Pfam" id="PF00733"/>
    </source>
</evidence>
<evidence type="ECO:0000259" key="8">
    <source>
        <dbReference type="Pfam" id="PF13537"/>
    </source>
</evidence>
<dbReference type="KEGG" id="mlir:LPB04_17825"/>
<feature type="domain" description="Glutamine amidotransferase type-2" evidence="8">
    <location>
        <begin position="71"/>
        <end position="135"/>
    </location>
</feature>
<evidence type="ECO:0000313" key="9">
    <source>
        <dbReference type="EMBL" id="QOL48798.1"/>
    </source>
</evidence>
<evidence type="ECO:0000313" key="10">
    <source>
        <dbReference type="Proteomes" id="UP000593875"/>
    </source>
</evidence>
<dbReference type="GO" id="GO:0004066">
    <property type="term" value="F:asparagine synthase (glutamine-hydrolyzing) activity"/>
    <property type="evidence" value="ECO:0007669"/>
    <property type="project" value="UniProtKB-EC"/>
</dbReference>